<organism evidence="3 4">
    <name type="scientific">Allotamlana fucoidanivorans</name>
    <dbReference type="NCBI Taxonomy" id="2583814"/>
    <lineage>
        <taxon>Bacteria</taxon>
        <taxon>Pseudomonadati</taxon>
        <taxon>Bacteroidota</taxon>
        <taxon>Flavobacteriia</taxon>
        <taxon>Flavobacteriales</taxon>
        <taxon>Flavobacteriaceae</taxon>
        <taxon>Allotamlana</taxon>
    </lineage>
</organism>
<feature type="domain" description="Endonuclease/exonuclease/phosphatase" evidence="2">
    <location>
        <begin position="98"/>
        <end position="281"/>
    </location>
</feature>
<dbReference type="InterPro" id="IPR036691">
    <property type="entry name" value="Endo/exonu/phosph_ase_sf"/>
</dbReference>
<gene>
    <name evidence="3" type="ORF">FGF67_01325</name>
</gene>
<dbReference type="GO" id="GO:0004527">
    <property type="term" value="F:exonuclease activity"/>
    <property type="evidence" value="ECO:0007669"/>
    <property type="project" value="UniProtKB-KW"/>
</dbReference>
<evidence type="ECO:0000313" key="4">
    <source>
        <dbReference type="Proteomes" id="UP000308713"/>
    </source>
</evidence>
<dbReference type="Proteomes" id="UP000308713">
    <property type="component" value="Unassembled WGS sequence"/>
</dbReference>
<dbReference type="AlphaFoldDB" id="A0A5C4SUA1"/>
<name>A0A5C4SUA1_9FLAO</name>
<keyword evidence="1" id="KW-1133">Transmembrane helix</keyword>
<dbReference type="Gene3D" id="3.60.10.10">
    <property type="entry name" value="Endonuclease/exonuclease/phosphatase"/>
    <property type="match status" value="1"/>
</dbReference>
<keyword evidence="1" id="KW-0472">Membrane</keyword>
<reference evidence="3 4" key="1">
    <citation type="submission" date="2019-05" db="EMBL/GenBank/DDBJ databases">
        <title>Tamlana fucoidanivorans sp. nov., isolated from the surface of algae collected from Fujian province in China.</title>
        <authorList>
            <person name="Li J."/>
        </authorList>
    </citation>
    <scope>NUCLEOTIDE SEQUENCE [LARGE SCALE GENOMIC DNA]</scope>
    <source>
        <strain evidence="3 4">CW2-9</strain>
    </source>
</reference>
<keyword evidence="3" id="KW-0378">Hydrolase</keyword>
<evidence type="ECO:0000256" key="1">
    <source>
        <dbReference type="SAM" id="Phobius"/>
    </source>
</evidence>
<keyword evidence="3" id="KW-0255">Endonuclease</keyword>
<keyword evidence="3" id="KW-0540">Nuclease</keyword>
<feature type="transmembrane region" description="Helical" evidence="1">
    <location>
        <begin position="65"/>
        <end position="84"/>
    </location>
</feature>
<dbReference type="EMBL" id="VDCS01000001">
    <property type="protein sequence ID" value="TNJ47191.1"/>
    <property type="molecule type" value="Genomic_DNA"/>
</dbReference>
<keyword evidence="4" id="KW-1185">Reference proteome</keyword>
<feature type="transmembrane region" description="Helical" evidence="1">
    <location>
        <begin position="7"/>
        <end position="27"/>
    </location>
</feature>
<sequence length="291" mass="33885">MMNFLRAFVFCVNLLIILALLLLHFFVKDATYQSSLWFYTFPLPLIIMVVLGMSIVLGKKMKYNIWIASVLFLIWVGRSFSFNFSKTSKPDDVKIVFWNASRDNDYKKALDINKEIPDLLVLTEAVHSDVQDVIPDHPFFHFYKSKGELKILSKTPILVKLDTVSDFNTNVVHFQTAHTNFYAIDAQGSTDVPRSWEWRFVNSIIKVEENTVILGDFNIPYESIFLKKLKSNYVHFFYGNGIGFRETWFWGIPLLSLDQIWVSKDIEIVCSTKRNTWVSDHSMIKTVVRKP</sequence>
<dbReference type="GO" id="GO:0004519">
    <property type="term" value="F:endonuclease activity"/>
    <property type="evidence" value="ECO:0007669"/>
    <property type="project" value="UniProtKB-KW"/>
</dbReference>
<evidence type="ECO:0000259" key="2">
    <source>
        <dbReference type="Pfam" id="PF03372"/>
    </source>
</evidence>
<feature type="transmembrane region" description="Helical" evidence="1">
    <location>
        <begin position="39"/>
        <end position="58"/>
    </location>
</feature>
<keyword evidence="3" id="KW-0269">Exonuclease</keyword>
<dbReference type="SUPFAM" id="SSF56219">
    <property type="entry name" value="DNase I-like"/>
    <property type="match status" value="1"/>
</dbReference>
<protein>
    <submittedName>
        <fullName evidence="3">Endonuclease/exonuclease/phosphatase family protein</fullName>
    </submittedName>
</protein>
<dbReference type="RefSeq" id="WP_139694651.1">
    <property type="nucleotide sequence ID" value="NZ_CP074074.1"/>
</dbReference>
<keyword evidence="1" id="KW-0812">Transmembrane</keyword>
<proteinExistence type="predicted"/>
<accession>A0A5C4SUA1</accession>
<dbReference type="Pfam" id="PF03372">
    <property type="entry name" value="Exo_endo_phos"/>
    <property type="match status" value="1"/>
</dbReference>
<dbReference type="InterPro" id="IPR005135">
    <property type="entry name" value="Endo/exonuclease/phosphatase"/>
</dbReference>
<evidence type="ECO:0000313" key="3">
    <source>
        <dbReference type="EMBL" id="TNJ47191.1"/>
    </source>
</evidence>
<comment type="caution">
    <text evidence="3">The sequence shown here is derived from an EMBL/GenBank/DDBJ whole genome shotgun (WGS) entry which is preliminary data.</text>
</comment>